<protein>
    <submittedName>
        <fullName evidence="3">Uncharacterized protein</fullName>
    </submittedName>
</protein>
<dbReference type="EMBL" id="LR899013">
    <property type="protein sequence ID" value="CAD7090276.1"/>
    <property type="molecule type" value="Genomic_DNA"/>
</dbReference>
<dbReference type="AlphaFoldDB" id="A0A7R8YZA7"/>
<evidence type="ECO:0000256" key="2">
    <source>
        <dbReference type="SAM" id="SignalP"/>
    </source>
</evidence>
<dbReference type="Proteomes" id="UP000594454">
    <property type="component" value="Chromosome 5"/>
</dbReference>
<sequence length="204" mass="22347">MVLIVYYGLLTVSVIGGQMNSDPAPGRSPGPPGMNTLYDQHGNEEDSPTLVLTKDPDENFSSSSSQNRNDKKMTVIPLDQQQREHSDTGQMSSRQDDGKDTELLKLGASEKARRNEAMNPSCSNQLSDYLRPNDKIMAAVLVPAVDYNDTREHQGHDGKDDAYAGTGERTFSAADIQLDITHDLFNTHNGIACGLMYKGKSLNL</sequence>
<gene>
    <name evidence="3" type="ORF">HERILL_LOCUS12770</name>
</gene>
<accession>A0A7R8YZA7</accession>
<evidence type="ECO:0000256" key="1">
    <source>
        <dbReference type="SAM" id="MobiDB-lite"/>
    </source>
</evidence>
<feature type="region of interest" description="Disordered" evidence="1">
    <location>
        <begin position="21"/>
        <end position="102"/>
    </location>
</feature>
<organism evidence="3 4">
    <name type="scientific">Hermetia illucens</name>
    <name type="common">Black soldier fly</name>
    <dbReference type="NCBI Taxonomy" id="343691"/>
    <lineage>
        <taxon>Eukaryota</taxon>
        <taxon>Metazoa</taxon>
        <taxon>Ecdysozoa</taxon>
        <taxon>Arthropoda</taxon>
        <taxon>Hexapoda</taxon>
        <taxon>Insecta</taxon>
        <taxon>Pterygota</taxon>
        <taxon>Neoptera</taxon>
        <taxon>Endopterygota</taxon>
        <taxon>Diptera</taxon>
        <taxon>Brachycera</taxon>
        <taxon>Stratiomyomorpha</taxon>
        <taxon>Stratiomyidae</taxon>
        <taxon>Hermetiinae</taxon>
        <taxon>Hermetia</taxon>
    </lineage>
</organism>
<evidence type="ECO:0000313" key="4">
    <source>
        <dbReference type="Proteomes" id="UP000594454"/>
    </source>
</evidence>
<keyword evidence="2" id="KW-0732">Signal</keyword>
<feature type="chain" id="PRO_5031353635" evidence="2">
    <location>
        <begin position="17"/>
        <end position="204"/>
    </location>
</feature>
<proteinExistence type="predicted"/>
<dbReference type="OrthoDB" id="418245at2759"/>
<feature type="signal peptide" evidence="2">
    <location>
        <begin position="1"/>
        <end position="16"/>
    </location>
</feature>
<dbReference type="InParanoid" id="A0A7R8YZA7"/>
<reference evidence="3 4" key="1">
    <citation type="submission" date="2020-11" db="EMBL/GenBank/DDBJ databases">
        <authorList>
            <person name="Wallbank WR R."/>
            <person name="Pardo Diaz C."/>
            <person name="Kozak K."/>
            <person name="Martin S."/>
            <person name="Jiggins C."/>
            <person name="Moest M."/>
            <person name="Warren A I."/>
            <person name="Generalovic N T."/>
            <person name="Byers J.R.P. K."/>
            <person name="Montejo-Kovacevich G."/>
            <person name="Yen C E."/>
        </authorList>
    </citation>
    <scope>NUCLEOTIDE SEQUENCE [LARGE SCALE GENOMIC DNA]</scope>
</reference>
<keyword evidence="4" id="KW-1185">Reference proteome</keyword>
<evidence type="ECO:0000313" key="3">
    <source>
        <dbReference type="EMBL" id="CAD7090276.1"/>
    </source>
</evidence>
<name>A0A7R8YZA7_HERIL</name>